<protein>
    <submittedName>
        <fullName evidence="1">Uncharacterized protein</fullName>
    </submittedName>
</protein>
<keyword evidence="2" id="KW-1185">Reference proteome</keyword>
<sequence>MGERVGGYQYYEFLALDRPLTDRQQAEVRALSTRARITATGFTNDYQWGDFGGDPNKLMERYYDAHLYYANWGCE</sequence>
<comment type="caution">
    <text evidence="1">The sequence shown here is derived from an EMBL/GenBank/DDBJ whole genome shotgun (WGS) entry which is preliminary data.</text>
</comment>
<gene>
    <name evidence="1" type="ORF">Aple_033110</name>
</gene>
<reference evidence="1 2" key="1">
    <citation type="submission" date="2019-10" db="EMBL/GenBank/DDBJ databases">
        <title>Whole genome shotgun sequence of Acrocarpospora pleiomorpha NBRC 16267.</title>
        <authorList>
            <person name="Ichikawa N."/>
            <person name="Kimura A."/>
            <person name="Kitahashi Y."/>
            <person name="Komaki H."/>
            <person name="Oguchi A."/>
        </authorList>
    </citation>
    <scope>NUCLEOTIDE SEQUENCE [LARGE SCALE GENOMIC DNA]</scope>
    <source>
        <strain evidence="1 2">NBRC 16267</strain>
    </source>
</reference>
<name>A0A5M3XFP5_9ACTN</name>
<evidence type="ECO:0000313" key="1">
    <source>
        <dbReference type="EMBL" id="GES20415.1"/>
    </source>
</evidence>
<proteinExistence type="predicted"/>
<dbReference type="AlphaFoldDB" id="A0A5M3XFP5"/>
<dbReference type="Proteomes" id="UP000377595">
    <property type="component" value="Unassembled WGS sequence"/>
</dbReference>
<evidence type="ECO:0000313" key="2">
    <source>
        <dbReference type="Proteomes" id="UP000377595"/>
    </source>
</evidence>
<organism evidence="1 2">
    <name type="scientific">Acrocarpospora pleiomorpha</name>
    <dbReference type="NCBI Taxonomy" id="90975"/>
    <lineage>
        <taxon>Bacteria</taxon>
        <taxon>Bacillati</taxon>
        <taxon>Actinomycetota</taxon>
        <taxon>Actinomycetes</taxon>
        <taxon>Streptosporangiales</taxon>
        <taxon>Streptosporangiaceae</taxon>
        <taxon>Acrocarpospora</taxon>
    </lineage>
</organism>
<dbReference type="EMBL" id="BLAF01000016">
    <property type="protein sequence ID" value="GES20415.1"/>
    <property type="molecule type" value="Genomic_DNA"/>
</dbReference>
<accession>A0A5M3XFP5</accession>